<accession>W4LP11</accession>
<comment type="caution">
    <text evidence="6">The sequence shown here is derived from an EMBL/GenBank/DDBJ whole genome shotgun (WGS) entry which is preliminary data.</text>
</comment>
<sequence length="331" mass="36899">MQNYSLFAFGGMIGPNSKIRVEAYAKALRQTLVPEHSVVLEIGTGAGFFALLAAKFGARHVYAIDPSPSVHVGRELAKANGVDDRITFMQQRSTDITLPERADIIVSDIRGVLPWFQHHIPSIVDARERLLAPGGVLIPEQDTVWAAMVHAPKLYAPHVVPWDDNAYGLDLSAARRRTTNHLHKGHIKPEQVLVEPQLIATLHYPTITDPNAQATLHWTAAQTRRAHGLSMWFDTELVPGIGYSNAPSAPHIPIYSQTFFPWTEPVDLVEGDRIAVTFRVHLMQQRYVWHWTTCVDRPDGREPKARFAQASFAADAPQVSASESNSHDDYE</sequence>
<dbReference type="PANTHER" id="PTHR11006:SF4">
    <property type="entry name" value="PROTEIN ARGININE N-METHYLTRANSFERASE 7"/>
    <property type="match status" value="1"/>
</dbReference>
<reference evidence="6 7" key="1">
    <citation type="journal article" date="2014" name="Nature">
        <title>An environmental bacterial taxon with a large and distinct metabolic repertoire.</title>
        <authorList>
            <person name="Wilson M.C."/>
            <person name="Mori T."/>
            <person name="Ruckert C."/>
            <person name="Uria A.R."/>
            <person name="Helf M.J."/>
            <person name="Takada K."/>
            <person name="Gernert C."/>
            <person name="Steffens U.A."/>
            <person name="Heycke N."/>
            <person name="Schmitt S."/>
            <person name="Rinke C."/>
            <person name="Helfrich E.J."/>
            <person name="Brachmann A.O."/>
            <person name="Gurgui C."/>
            <person name="Wakimoto T."/>
            <person name="Kracht M."/>
            <person name="Crusemann M."/>
            <person name="Hentschel U."/>
            <person name="Abe I."/>
            <person name="Matsunaga S."/>
            <person name="Kalinowski J."/>
            <person name="Takeyama H."/>
            <person name="Piel J."/>
        </authorList>
    </citation>
    <scope>NUCLEOTIDE SEQUENCE [LARGE SCALE GENOMIC DNA]</scope>
    <source>
        <strain evidence="7">TSY1</strain>
    </source>
</reference>
<dbReference type="InterPro" id="IPR055135">
    <property type="entry name" value="PRMT_dom"/>
</dbReference>
<dbReference type="EMBL" id="AZHW01000403">
    <property type="protein sequence ID" value="ETW99788.1"/>
    <property type="molecule type" value="Genomic_DNA"/>
</dbReference>
<dbReference type="GO" id="GO:0042054">
    <property type="term" value="F:histone methyltransferase activity"/>
    <property type="evidence" value="ECO:0007669"/>
    <property type="project" value="TreeGrafter"/>
</dbReference>
<dbReference type="Proteomes" id="UP000019141">
    <property type="component" value="Unassembled WGS sequence"/>
</dbReference>
<dbReference type="GO" id="GO:0016274">
    <property type="term" value="F:protein-arginine N-methyltransferase activity"/>
    <property type="evidence" value="ECO:0007669"/>
    <property type="project" value="InterPro"/>
</dbReference>
<evidence type="ECO:0000256" key="2">
    <source>
        <dbReference type="ARBA" id="ARBA00022679"/>
    </source>
</evidence>
<evidence type="ECO:0000256" key="4">
    <source>
        <dbReference type="SAM" id="MobiDB-lite"/>
    </source>
</evidence>
<keyword evidence="7" id="KW-1185">Reference proteome</keyword>
<dbReference type="InterPro" id="IPR025799">
    <property type="entry name" value="Arg_MeTrfase"/>
</dbReference>
<evidence type="ECO:0000313" key="6">
    <source>
        <dbReference type="EMBL" id="ETW99788.1"/>
    </source>
</evidence>
<evidence type="ECO:0000256" key="3">
    <source>
        <dbReference type="ARBA" id="ARBA00022691"/>
    </source>
</evidence>
<dbReference type="PANTHER" id="PTHR11006">
    <property type="entry name" value="PROTEIN ARGININE N-METHYLTRANSFERASE"/>
    <property type="match status" value="1"/>
</dbReference>
<evidence type="ECO:0000259" key="5">
    <source>
        <dbReference type="Pfam" id="PF22528"/>
    </source>
</evidence>
<dbReference type="CDD" id="cd02440">
    <property type="entry name" value="AdoMet_MTases"/>
    <property type="match status" value="1"/>
</dbReference>
<keyword evidence="2" id="KW-0808">Transferase</keyword>
<dbReference type="GO" id="GO:0032259">
    <property type="term" value="P:methylation"/>
    <property type="evidence" value="ECO:0007669"/>
    <property type="project" value="UniProtKB-KW"/>
</dbReference>
<proteinExistence type="predicted"/>
<gene>
    <name evidence="6" type="ORF">ETSY1_13730</name>
</gene>
<dbReference type="SUPFAM" id="SSF53335">
    <property type="entry name" value="S-adenosyl-L-methionine-dependent methyltransferases"/>
    <property type="match status" value="1"/>
</dbReference>
<feature type="region of interest" description="Disordered" evidence="4">
    <location>
        <begin position="311"/>
        <end position="331"/>
    </location>
</feature>
<dbReference type="Pfam" id="PF06325">
    <property type="entry name" value="PrmA"/>
    <property type="match status" value="1"/>
</dbReference>
<feature type="domain" description="Protein arginine N-methyltransferase" evidence="5">
    <location>
        <begin position="143"/>
        <end position="282"/>
    </location>
</feature>
<dbReference type="HOGENOM" id="CLU_017375_2_0_7"/>
<keyword evidence="3" id="KW-0949">S-adenosyl-L-methionine</keyword>
<evidence type="ECO:0000256" key="1">
    <source>
        <dbReference type="ARBA" id="ARBA00022603"/>
    </source>
</evidence>
<dbReference type="Pfam" id="PF22528">
    <property type="entry name" value="PRMT_C"/>
    <property type="match status" value="1"/>
</dbReference>
<dbReference type="InterPro" id="IPR029063">
    <property type="entry name" value="SAM-dependent_MTases_sf"/>
</dbReference>
<keyword evidence="1" id="KW-0489">Methyltransferase</keyword>
<organism evidence="6 7">
    <name type="scientific">Entotheonella factor</name>
    <dbReference type="NCBI Taxonomy" id="1429438"/>
    <lineage>
        <taxon>Bacteria</taxon>
        <taxon>Pseudomonadati</taxon>
        <taxon>Nitrospinota/Tectimicrobiota group</taxon>
        <taxon>Candidatus Tectimicrobiota</taxon>
        <taxon>Candidatus Entotheonellia</taxon>
        <taxon>Candidatus Entotheonellales</taxon>
        <taxon>Candidatus Entotheonellaceae</taxon>
        <taxon>Candidatus Entotheonella</taxon>
    </lineage>
</organism>
<name>W4LP11_ENTF1</name>
<dbReference type="PROSITE" id="PS51678">
    <property type="entry name" value="SAM_MT_PRMT"/>
    <property type="match status" value="1"/>
</dbReference>
<evidence type="ECO:0000313" key="7">
    <source>
        <dbReference type="Proteomes" id="UP000019141"/>
    </source>
</evidence>
<dbReference type="AlphaFoldDB" id="W4LP11"/>
<protein>
    <recommendedName>
        <fullName evidence="5">Protein arginine N-methyltransferase domain-containing protein</fullName>
    </recommendedName>
</protein>
<dbReference type="Gene3D" id="3.40.50.150">
    <property type="entry name" value="Vaccinia Virus protein VP39"/>
    <property type="match status" value="1"/>
</dbReference>
<dbReference type="Gene3D" id="2.70.160.11">
    <property type="entry name" value="Hnrnp arginine n-methyltransferase1"/>
    <property type="match status" value="1"/>
</dbReference>